<dbReference type="OrthoDB" id="9805247at2"/>
<organism evidence="1 2">
    <name type="scientific">Pseudomonas fluorescens</name>
    <dbReference type="NCBI Taxonomy" id="294"/>
    <lineage>
        <taxon>Bacteria</taxon>
        <taxon>Pseudomonadati</taxon>
        <taxon>Pseudomonadota</taxon>
        <taxon>Gammaproteobacteria</taxon>
        <taxon>Pseudomonadales</taxon>
        <taxon>Pseudomonadaceae</taxon>
        <taxon>Pseudomonas</taxon>
    </lineage>
</organism>
<dbReference type="InterPro" id="IPR009267">
    <property type="entry name" value="NTP_transf_6"/>
</dbReference>
<dbReference type="AlphaFoldDB" id="A0A5E6QLU5"/>
<accession>A0A5E6QLU5</accession>
<reference evidence="1 2" key="1">
    <citation type="submission" date="2019-09" db="EMBL/GenBank/DDBJ databases">
        <authorList>
            <person name="Chandra G."/>
            <person name="Truman W A."/>
        </authorList>
    </citation>
    <scope>NUCLEOTIDE SEQUENCE [LARGE SCALE GENOMIC DNA]</scope>
    <source>
        <strain evidence="1">PS631</strain>
    </source>
</reference>
<evidence type="ECO:0000313" key="2">
    <source>
        <dbReference type="Proteomes" id="UP000399692"/>
    </source>
</evidence>
<sequence>MNQVTNQHLLTIIQTNAINQQLLTLLPTLQLPDCMLVAGCLFQTFWNHQAGQNAEWGIKDYDIAYFDSDLSWEAEDRVIQRVHEACAHLGVNVEVRNQARIHLWYKTRFGADYPQLRKATDGIDRYLVASTCVGVDVYTGELYSTYGLDDLQHNVLRLNPLNPLAGLFNDKAASYRQRWPWLKLADQH</sequence>
<protein>
    <recommendedName>
        <fullName evidence="3">Nucleotidyltransferase family protein</fullName>
    </recommendedName>
</protein>
<dbReference type="PANTHER" id="PTHR39166">
    <property type="entry name" value="BLL1166 PROTEIN"/>
    <property type="match status" value="1"/>
</dbReference>
<evidence type="ECO:0008006" key="3">
    <source>
        <dbReference type="Google" id="ProtNLM"/>
    </source>
</evidence>
<dbReference type="Proteomes" id="UP000399692">
    <property type="component" value="Unassembled WGS sequence"/>
</dbReference>
<dbReference type="EMBL" id="CABVHF010000001">
    <property type="protein sequence ID" value="VVM56298.1"/>
    <property type="molecule type" value="Genomic_DNA"/>
</dbReference>
<dbReference type="RefSeq" id="WP_101318576.1">
    <property type="nucleotide sequence ID" value="NZ_CABVHF010000001.1"/>
</dbReference>
<evidence type="ECO:0000313" key="1">
    <source>
        <dbReference type="EMBL" id="VVM56298.1"/>
    </source>
</evidence>
<proteinExistence type="predicted"/>
<name>A0A5E6QLU5_PSEFL</name>
<dbReference type="Pfam" id="PF06042">
    <property type="entry name" value="NTP_transf_6"/>
    <property type="match status" value="1"/>
</dbReference>
<gene>
    <name evidence="1" type="ORF">PS631_01087</name>
</gene>
<dbReference type="PANTHER" id="PTHR39166:SF1">
    <property type="entry name" value="BLL1166 PROTEIN"/>
    <property type="match status" value="1"/>
</dbReference>